<dbReference type="PANTHER" id="PTHR48081">
    <property type="entry name" value="AB HYDROLASE SUPERFAMILY PROTEIN C4A8.06C"/>
    <property type="match status" value="1"/>
</dbReference>
<organism evidence="4">
    <name type="scientific">Talaromyces marneffei PM1</name>
    <dbReference type="NCBI Taxonomy" id="1077442"/>
    <lineage>
        <taxon>Eukaryota</taxon>
        <taxon>Fungi</taxon>
        <taxon>Dikarya</taxon>
        <taxon>Ascomycota</taxon>
        <taxon>Pezizomycotina</taxon>
        <taxon>Eurotiomycetes</taxon>
        <taxon>Eurotiomycetidae</taxon>
        <taxon>Eurotiales</taxon>
        <taxon>Trichocomaceae</taxon>
        <taxon>Talaromyces</taxon>
        <taxon>Talaromyces sect. Talaromyces</taxon>
    </lineage>
</organism>
<dbReference type="Gene3D" id="3.40.50.1820">
    <property type="entry name" value="alpha/beta hydrolase"/>
    <property type="match status" value="1"/>
</dbReference>
<dbReference type="GO" id="GO:0016787">
    <property type="term" value="F:hydrolase activity"/>
    <property type="evidence" value="ECO:0007669"/>
    <property type="project" value="UniProtKB-KW"/>
</dbReference>
<evidence type="ECO:0000313" key="4">
    <source>
        <dbReference type="EMBL" id="KFX53078.1"/>
    </source>
</evidence>
<dbReference type="Pfam" id="PF07859">
    <property type="entry name" value="Abhydrolase_3"/>
    <property type="match status" value="1"/>
</dbReference>
<keyword evidence="1 4" id="KW-0378">Hydrolase</keyword>
<name>A0A093Y6J0_TALMA</name>
<dbReference type="EMBL" id="JPOX01000002">
    <property type="protein sequence ID" value="KFX53078.1"/>
    <property type="molecule type" value="Genomic_DNA"/>
</dbReference>
<dbReference type="eggNOG" id="KOG1515">
    <property type="taxonomic scope" value="Eukaryota"/>
</dbReference>
<dbReference type="InterPro" id="IPR050300">
    <property type="entry name" value="GDXG_lipolytic_enzyme"/>
</dbReference>
<dbReference type="AlphaFoldDB" id="A0A093Y6J0"/>
<dbReference type="PANTHER" id="PTHR48081:SF8">
    <property type="entry name" value="ALPHA_BETA HYDROLASE FOLD-3 DOMAIN-CONTAINING PROTEIN-RELATED"/>
    <property type="match status" value="1"/>
</dbReference>
<evidence type="ECO:0000256" key="2">
    <source>
        <dbReference type="SAM" id="MobiDB-lite"/>
    </source>
</evidence>
<comment type="caution">
    <text evidence="4">The sequence shown here is derived from an EMBL/GenBank/DDBJ whole genome shotgun (WGS) entry which is preliminary data.</text>
</comment>
<evidence type="ECO:0000259" key="3">
    <source>
        <dbReference type="Pfam" id="PF07859"/>
    </source>
</evidence>
<reference evidence="4" key="1">
    <citation type="journal article" date="2014" name="PLoS Genet.">
        <title>Signature Gene Expression Reveals Novel Clues to the Molecular Mechanisms of Dimorphic Transition in Penicillium marneffei.</title>
        <authorList>
            <person name="Yang E."/>
            <person name="Wang G."/>
            <person name="Cai J."/>
            <person name="Woo P.C."/>
            <person name="Lau S.K."/>
            <person name="Yuen K.-Y."/>
            <person name="Chow W.-N."/>
            <person name="Lin X."/>
        </authorList>
    </citation>
    <scope>NUCLEOTIDE SEQUENCE [LARGE SCALE GENOMIC DNA]</scope>
    <source>
        <strain evidence="4">PM1</strain>
    </source>
</reference>
<dbReference type="SUPFAM" id="SSF53474">
    <property type="entry name" value="alpha/beta-Hydrolases"/>
    <property type="match status" value="1"/>
</dbReference>
<protein>
    <submittedName>
        <fullName evidence="4">AB hydrolase superfamily protein B1A11.02</fullName>
    </submittedName>
</protein>
<accession>A0A093Y6J0</accession>
<dbReference type="InterPro" id="IPR013094">
    <property type="entry name" value="AB_hydrolase_3"/>
</dbReference>
<dbReference type="HOGENOM" id="CLU_012494_6_3_1"/>
<feature type="domain" description="Alpha/beta hydrolase fold-3" evidence="3">
    <location>
        <begin position="94"/>
        <end position="319"/>
    </location>
</feature>
<gene>
    <name evidence="4" type="ORF">GQ26_0024220</name>
</gene>
<sequence length="358" mass="39502">MCDFSKYGIPSDEWLRLASTLPPMPDMSMEEMKKATNATRDVAAENLMNQLQLASKVAIQDHSIPARDGYQIEARTYRSLASSSPADGKLPVYMHFHSGGFLYGSLQSEDPLCSIVALRLNILVLHINYRHTPEYTYPTAWNDAEDGMIWLCKNASNINADLGRIVIGGSSAGAHLSASLTRILATQPAQLQLSPQPTICGQVLMIPSLVFGDCYESQMRQIKDPSLSSYNQCAEASFLDTKTRKMFNDALKVESPDPNDKRLNPGHLTAEEASKMPPATFAIAGYDPVRDEGLLYAKLLTEQGVPTDVHVFKGLPHGFRMMGNKLSASAEWDKVLLNGIQWALSKPNKAVEFVIKEH</sequence>
<evidence type="ECO:0000256" key="1">
    <source>
        <dbReference type="ARBA" id="ARBA00022801"/>
    </source>
</evidence>
<proteinExistence type="predicted"/>
<dbReference type="InterPro" id="IPR029058">
    <property type="entry name" value="AB_hydrolase_fold"/>
</dbReference>
<feature type="region of interest" description="Disordered" evidence="2">
    <location>
        <begin position="252"/>
        <end position="271"/>
    </location>
</feature>